<dbReference type="PANTHER" id="PTHR13439">
    <property type="entry name" value="CT120 PROTEIN"/>
    <property type="match status" value="1"/>
</dbReference>
<feature type="domain" description="TLC" evidence="7">
    <location>
        <begin position="78"/>
        <end position="284"/>
    </location>
</feature>
<reference evidence="8 9" key="1">
    <citation type="journal article" date="2018" name="Sci. Rep.">
        <title>Comparative analysis of the Pocillopora damicornis genome highlights role of immune system in coral evolution.</title>
        <authorList>
            <person name="Cunning R."/>
            <person name="Bay R.A."/>
            <person name="Gillette P."/>
            <person name="Baker A.C."/>
            <person name="Traylor-Knowles N."/>
        </authorList>
    </citation>
    <scope>NUCLEOTIDE SEQUENCE [LARGE SCALE GENOMIC DNA]</scope>
    <source>
        <strain evidence="8">RSMAS</strain>
        <tissue evidence="8">Whole animal</tissue>
    </source>
</reference>
<keyword evidence="9" id="KW-1185">Reference proteome</keyword>
<proteinExistence type="predicted"/>
<feature type="transmembrane region" description="Helical" evidence="6">
    <location>
        <begin position="117"/>
        <end position="137"/>
    </location>
</feature>
<dbReference type="OrthoDB" id="10266980at2759"/>
<keyword evidence="4 5" id="KW-0472">Membrane</keyword>
<evidence type="ECO:0000259" key="7">
    <source>
        <dbReference type="PROSITE" id="PS50922"/>
    </source>
</evidence>
<evidence type="ECO:0000256" key="1">
    <source>
        <dbReference type="ARBA" id="ARBA00004141"/>
    </source>
</evidence>
<dbReference type="GO" id="GO:0055091">
    <property type="term" value="P:phospholipid homeostasis"/>
    <property type="evidence" value="ECO:0007669"/>
    <property type="project" value="TreeGrafter"/>
</dbReference>
<dbReference type="PROSITE" id="PS50922">
    <property type="entry name" value="TLC"/>
    <property type="match status" value="1"/>
</dbReference>
<evidence type="ECO:0000256" key="3">
    <source>
        <dbReference type="ARBA" id="ARBA00022989"/>
    </source>
</evidence>
<dbReference type="GO" id="GO:0005886">
    <property type="term" value="C:plasma membrane"/>
    <property type="evidence" value="ECO:0007669"/>
    <property type="project" value="TreeGrafter"/>
</dbReference>
<dbReference type="Proteomes" id="UP000275408">
    <property type="component" value="Unassembled WGS sequence"/>
</dbReference>
<dbReference type="Pfam" id="PF03798">
    <property type="entry name" value="TRAM_LAG1_CLN8"/>
    <property type="match status" value="1"/>
</dbReference>
<feature type="transmembrane region" description="Helical" evidence="6">
    <location>
        <begin position="249"/>
        <end position="271"/>
    </location>
</feature>
<evidence type="ECO:0000256" key="4">
    <source>
        <dbReference type="ARBA" id="ARBA00023136"/>
    </source>
</evidence>
<organism evidence="8 9">
    <name type="scientific">Pocillopora damicornis</name>
    <name type="common">Cauliflower coral</name>
    <name type="synonym">Millepora damicornis</name>
    <dbReference type="NCBI Taxonomy" id="46731"/>
    <lineage>
        <taxon>Eukaryota</taxon>
        <taxon>Metazoa</taxon>
        <taxon>Cnidaria</taxon>
        <taxon>Anthozoa</taxon>
        <taxon>Hexacorallia</taxon>
        <taxon>Scleractinia</taxon>
        <taxon>Astrocoeniina</taxon>
        <taxon>Pocilloporidae</taxon>
        <taxon>Pocillopora</taxon>
    </lineage>
</organism>
<dbReference type="InterPro" id="IPR006634">
    <property type="entry name" value="TLC-dom"/>
</dbReference>
<dbReference type="GO" id="GO:0071709">
    <property type="term" value="P:membrane assembly"/>
    <property type="evidence" value="ECO:0007669"/>
    <property type="project" value="TreeGrafter"/>
</dbReference>
<gene>
    <name evidence="8" type="ORF">pdam_00010666</name>
</gene>
<comment type="subcellular location">
    <subcellularLocation>
        <location evidence="1">Membrane</location>
        <topology evidence="1">Multi-pass membrane protein</topology>
    </subcellularLocation>
</comment>
<protein>
    <recommendedName>
        <fullName evidence="7">TLC domain-containing protein</fullName>
    </recommendedName>
</protein>
<dbReference type="GO" id="GO:0007009">
    <property type="term" value="P:plasma membrane organization"/>
    <property type="evidence" value="ECO:0007669"/>
    <property type="project" value="TreeGrafter"/>
</dbReference>
<dbReference type="GO" id="GO:0097035">
    <property type="term" value="P:regulation of membrane lipid distribution"/>
    <property type="evidence" value="ECO:0007669"/>
    <property type="project" value="TreeGrafter"/>
</dbReference>
<dbReference type="PANTHER" id="PTHR13439:SF4">
    <property type="entry name" value="TLC DOMAIN-CONTAINING PROTEIN"/>
    <property type="match status" value="1"/>
</dbReference>
<evidence type="ECO:0000256" key="2">
    <source>
        <dbReference type="ARBA" id="ARBA00022692"/>
    </source>
</evidence>
<name>A0A3M6T783_POCDA</name>
<evidence type="ECO:0000313" key="8">
    <source>
        <dbReference type="EMBL" id="RMX37158.1"/>
    </source>
</evidence>
<dbReference type="EMBL" id="RCHS01004182">
    <property type="protein sequence ID" value="RMX37158.1"/>
    <property type="molecule type" value="Genomic_DNA"/>
</dbReference>
<evidence type="ECO:0000256" key="5">
    <source>
        <dbReference type="PROSITE-ProRule" id="PRU00205"/>
    </source>
</evidence>
<feature type="transmembrane region" description="Helical" evidence="6">
    <location>
        <begin position="44"/>
        <end position="62"/>
    </location>
</feature>
<keyword evidence="3 6" id="KW-1133">Transmembrane helix</keyword>
<dbReference type="InterPro" id="IPR050846">
    <property type="entry name" value="TLCD"/>
</dbReference>
<accession>A0A3M6T783</accession>
<dbReference type="SMART" id="SM00724">
    <property type="entry name" value="TLC"/>
    <property type="match status" value="1"/>
</dbReference>
<evidence type="ECO:0000256" key="6">
    <source>
        <dbReference type="SAM" id="Phobius"/>
    </source>
</evidence>
<feature type="transmembrane region" description="Helical" evidence="6">
    <location>
        <begin position="209"/>
        <end position="229"/>
    </location>
</feature>
<feature type="transmembrane region" description="Helical" evidence="6">
    <location>
        <begin position="157"/>
        <end position="188"/>
    </location>
</feature>
<keyword evidence="2 5" id="KW-0812">Transmembrane</keyword>
<evidence type="ECO:0000313" key="9">
    <source>
        <dbReference type="Proteomes" id="UP000275408"/>
    </source>
</evidence>
<feature type="transmembrane region" description="Helical" evidence="6">
    <location>
        <begin position="82"/>
        <end position="105"/>
    </location>
</feature>
<sequence length="285" mass="33182">MYFSHAFYCCIIIRILPSTRHSSSTCEVLKRVHIMLNILNLPRGSYEILGFFVCFRALQYALKNYAPTPSGLKSSPPRKTWLYQNISVSFVHSFISAILSVYCFFDEPVMLTKMLTAWSNTAFYLVTFCTGMSYMGYFIHDFFDMLMYDASNSMSLLIHHVLVCMAFSIAVFSKMYIAFAVCSLLMEVNSVFLHLRQLLNFHGVSKTCMLYRVVRIVVLMTFVCFRFLTSAWMTNFVIQHRNDLPFLHFLFSATGMAIISGLNIQIFMAFWRAEFRRNQNKQRDN</sequence>
<dbReference type="AlphaFoldDB" id="A0A3M6T783"/>
<comment type="caution">
    <text evidence="8">The sequence shown here is derived from an EMBL/GenBank/DDBJ whole genome shotgun (WGS) entry which is preliminary data.</text>
</comment>